<feature type="non-terminal residue" evidence="3">
    <location>
        <position position="324"/>
    </location>
</feature>
<proteinExistence type="predicted"/>
<evidence type="ECO:0000313" key="4">
    <source>
        <dbReference type="Proteomes" id="UP000799438"/>
    </source>
</evidence>
<gene>
    <name evidence="3" type="ORF">K452DRAFT_198297</name>
</gene>
<dbReference type="GO" id="GO:0005763">
    <property type="term" value="C:mitochondrial small ribosomal subunit"/>
    <property type="evidence" value="ECO:0007669"/>
    <property type="project" value="TreeGrafter"/>
</dbReference>
<dbReference type="OrthoDB" id="10052321at2759"/>
<accession>A0A6A6B5I5</accession>
<evidence type="ECO:0008006" key="5">
    <source>
        <dbReference type="Google" id="ProtNLM"/>
    </source>
</evidence>
<name>A0A6A6B5I5_9PEZI</name>
<feature type="region of interest" description="Disordered" evidence="2">
    <location>
        <begin position="293"/>
        <end position="324"/>
    </location>
</feature>
<reference evidence="3" key="1">
    <citation type="journal article" date="2020" name="Stud. Mycol.">
        <title>101 Dothideomycetes genomes: a test case for predicting lifestyles and emergence of pathogens.</title>
        <authorList>
            <person name="Haridas S."/>
            <person name="Albert R."/>
            <person name="Binder M."/>
            <person name="Bloem J."/>
            <person name="Labutti K."/>
            <person name="Salamov A."/>
            <person name="Andreopoulos B."/>
            <person name="Baker S."/>
            <person name="Barry K."/>
            <person name="Bills G."/>
            <person name="Bluhm B."/>
            <person name="Cannon C."/>
            <person name="Castanera R."/>
            <person name="Culley D."/>
            <person name="Daum C."/>
            <person name="Ezra D."/>
            <person name="Gonzalez J."/>
            <person name="Henrissat B."/>
            <person name="Kuo A."/>
            <person name="Liang C."/>
            <person name="Lipzen A."/>
            <person name="Lutzoni F."/>
            <person name="Magnuson J."/>
            <person name="Mondo S."/>
            <person name="Nolan M."/>
            <person name="Ohm R."/>
            <person name="Pangilinan J."/>
            <person name="Park H.-J."/>
            <person name="Ramirez L."/>
            <person name="Alfaro M."/>
            <person name="Sun H."/>
            <person name="Tritt A."/>
            <person name="Yoshinaga Y."/>
            <person name="Zwiers L.-H."/>
            <person name="Turgeon B."/>
            <person name="Goodwin S."/>
            <person name="Spatafora J."/>
            <person name="Crous P."/>
            <person name="Grigoriev I."/>
        </authorList>
    </citation>
    <scope>NUCLEOTIDE SEQUENCE</scope>
    <source>
        <strain evidence="3">CBS 121167</strain>
    </source>
</reference>
<keyword evidence="1" id="KW-0175">Coiled coil</keyword>
<feature type="compositionally biased region" description="Basic and acidic residues" evidence="2">
    <location>
        <begin position="40"/>
        <end position="49"/>
    </location>
</feature>
<feature type="non-terminal residue" evidence="3">
    <location>
        <position position="1"/>
    </location>
</feature>
<sequence>LRRQMYEWLNGPGSKLRQPLPGSSNYLGAYDRYGQLQRLVDREKPRTVEAEEPEEGESAKEEATQADFDMDTLPPAKGQDLMPFPLNQNFKSQNVLSEALRERIYEEIAVEKQPIQIVSSKYMVTMERVAAVVRLKTIEKQWVQEGKGLATPYSKAVLAMLPRTELQESGRQLDHEPIQDLPVHPATRQQIFYPTSESRHFTREDAAKVFARDLLPADKRIPHPDLVEAERDMIAGLSFEERVNKQRQRDQKRAEALQRAERKRAEKAARVSTVRARRWDFKFEEFSVDQVGTDGKSPGGVGWRYGNPHNDRKRGLVKIPKKVD</sequence>
<feature type="coiled-coil region" evidence="1">
    <location>
        <begin position="240"/>
        <end position="277"/>
    </location>
</feature>
<dbReference type="GO" id="GO:0003735">
    <property type="term" value="F:structural constituent of ribosome"/>
    <property type="evidence" value="ECO:0007669"/>
    <property type="project" value="TreeGrafter"/>
</dbReference>
<dbReference type="GO" id="GO:0032543">
    <property type="term" value="P:mitochondrial translation"/>
    <property type="evidence" value="ECO:0007669"/>
    <property type="project" value="TreeGrafter"/>
</dbReference>
<dbReference type="AlphaFoldDB" id="A0A6A6B5I5"/>
<evidence type="ECO:0000313" key="3">
    <source>
        <dbReference type="EMBL" id="KAF2139116.1"/>
    </source>
</evidence>
<dbReference type="PANTHER" id="PTHR28158:SF1">
    <property type="entry name" value="SMALL RIBOSOMAL SUBUNIT PROTEIN MS45"/>
    <property type="match status" value="1"/>
</dbReference>
<keyword evidence="4" id="KW-1185">Reference proteome</keyword>
<protein>
    <recommendedName>
        <fullName evidence="5">Eukaryotic mitochondrial regulator protein-domain-containing protein</fullName>
    </recommendedName>
</protein>
<evidence type="ECO:0000256" key="1">
    <source>
        <dbReference type="SAM" id="Coils"/>
    </source>
</evidence>
<feature type="region of interest" description="Disordered" evidence="2">
    <location>
        <begin position="40"/>
        <end position="77"/>
    </location>
</feature>
<evidence type="ECO:0000256" key="2">
    <source>
        <dbReference type="SAM" id="MobiDB-lite"/>
    </source>
</evidence>
<dbReference type="Pfam" id="PF12298">
    <property type="entry name" value="Bot1p"/>
    <property type="match status" value="1"/>
</dbReference>
<dbReference type="GeneID" id="54293484"/>
<dbReference type="EMBL" id="ML995494">
    <property type="protein sequence ID" value="KAF2139116.1"/>
    <property type="molecule type" value="Genomic_DNA"/>
</dbReference>
<dbReference type="RefSeq" id="XP_033394829.1">
    <property type="nucleotide sequence ID" value="XM_033535988.1"/>
</dbReference>
<dbReference type="Proteomes" id="UP000799438">
    <property type="component" value="Unassembled WGS sequence"/>
</dbReference>
<dbReference type="InterPro" id="IPR021036">
    <property type="entry name" value="Ribosomal_mS45"/>
</dbReference>
<dbReference type="PANTHER" id="PTHR28158">
    <property type="entry name" value="37S RIBOSOMAL PROTEIN S35, MITOCHONDRIAL"/>
    <property type="match status" value="1"/>
</dbReference>
<organism evidence="3 4">
    <name type="scientific">Aplosporella prunicola CBS 121167</name>
    <dbReference type="NCBI Taxonomy" id="1176127"/>
    <lineage>
        <taxon>Eukaryota</taxon>
        <taxon>Fungi</taxon>
        <taxon>Dikarya</taxon>
        <taxon>Ascomycota</taxon>
        <taxon>Pezizomycotina</taxon>
        <taxon>Dothideomycetes</taxon>
        <taxon>Dothideomycetes incertae sedis</taxon>
        <taxon>Botryosphaeriales</taxon>
        <taxon>Aplosporellaceae</taxon>
        <taxon>Aplosporella</taxon>
    </lineage>
</organism>
<feature type="compositionally biased region" description="Basic residues" evidence="2">
    <location>
        <begin position="315"/>
        <end position="324"/>
    </location>
</feature>